<dbReference type="RefSeq" id="WP_349243512.1">
    <property type="nucleotide sequence ID" value="NZ_JASCXX010000003.1"/>
</dbReference>
<sequence length="87" mass="9251">MPKMTRRVLKAGQVQWQGPFRLALDPTAAPTPGASPHASAPAKIRITENHAQFALVEVTCSCGKTTFVRCDYSGPEGSPTPAETEPS</sequence>
<comment type="caution">
    <text evidence="1">The sequence shown here is derived from an EMBL/GenBank/DDBJ whole genome shotgun (WGS) entry which is preliminary data.</text>
</comment>
<dbReference type="Proteomes" id="UP001431776">
    <property type="component" value="Unassembled WGS sequence"/>
</dbReference>
<accession>A0AAW6TR06</accession>
<dbReference type="EMBL" id="JASCXX010000003">
    <property type="protein sequence ID" value="MDI6448102.1"/>
    <property type="molecule type" value="Genomic_DNA"/>
</dbReference>
<dbReference type="AlphaFoldDB" id="A0AAW6TR06"/>
<organism evidence="1 2">
    <name type="scientific">Anaerobaca lacustris</name>
    <dbReference type="NCBI Taxonomy" id="3044600"/>
    <lineage>
        <taxon>Bacteria</taxon>
        <taxon>Pseudomonadati</taxon>
        <taxon>Planctomycetota</taxon>
        <taxon>Phycisphaerae</taxon>
        <taxon>Sedimentisphaerales</taxon>
        <taxon>Anaerobacaceae</taxon>
        <taxon>Anaerobaca</taxon>
    </lineage>
</organism>
<reference evidence="1" key="1">
    <citation type="submission" date="2023-05" db="EMBL/GenBank/DDBJ databases">
        <title>Anaerotaeda fermentans gen. nov., sp. nov., a novel anaerobic planctomycete of the new family within the order Sedimentisphaerales isolated from Taman Peninsula, Russia.</title>
        <authorList>
            <person name="Khomyakova M.A."/>
            <person name="Merkel A.Y."/>
            <person name="Slobodkin A.I."/>
        </authorList>
    </citation>
    <scope>NUCLEOTIDE SEQUENCE</scope>
    <source>
        <strain evidence="1">M17dextr</strain>
    </source>
</reference>
<evidence type="ECO:0000313" key="1">
    <source>
        <dbReference type="EMBL" id="MDI6448102.1"/>
    </source>
</evidence>
<gene>
    <name evidence="1" type="ORF">QJ522_03510</name>
</gene>
<name>A0AAW6TR06_9BACT</name>
<keyword evidence="2" id="KW-1185">Reference proteome</keyword>
<evidence type="ECO:0000313" key="2">
    <source>
        <dbReference type="Proteomes" id="UP001431776"/>
    </source>
</evidence>
<protein>
    <submittedName>
        <fullName evidence="1">Uncharacterized protein</fullName>
    </submittedName>
</protein>
<proteinExistence type="predicted"/>